<sequence>MKRKYMTSATVREARGIAAFIEEPRSKNGLFPLQFSVVKTRASIWKLSCID</sequence>
<evidence type="ECO:0000313" key="1">
    <source>
        <dbReference type="EMBL" id="SDM01749.1"/>
    </source>
</evidence>
<gene>
    <name evidence="1" type="ORF">SAMN05216244_1553</name>
</gene>
<dbReference type="EMBL" id="FNHF01000001">
    <property type="protein sequence ID" value="SDM01749.1"/>
    <property type="molecule type" value="Genomic_DNA"/>
</dbReference>
<organism evidence="1 2">
    <name type="scientific">Sediminibacillus halophilus</name>
    <dbReference type="NCBI Taxonomy" id="482461"/>
    <lineage>
        <taxon>Bacteria</taxon>
        <taxon>Bacillati</taxon>
        <taxon>Bacillota</taxon>
        <taxon>Bacilli</taxon>
        <taxon>Bacillales</taxon>
        <taxon>Bacillaceae</taxon>
        <taxon>Sediminibacillus</taxon>
    </lineage>
</organism>
<accession>A0A1G9PSQ0</accession>
<dbReference type="Proteomes" id="UP000182347">
    <property type="component" value="Unassembled WGS sequence"/>
</dbReference>
<name>A0A1G9PSQ0_9BACI</name>
<protein>
    <submittedName>
        <fullName evidence="1">Uncharacterized protein</fullName>
    </submittedName>
</protein>
<evidence type="ECO:0000313" key="2">
    <source>
        <dbReference type="Proteomes" id="UP000182347"/>
    </source>
</evidence>
<keyword evidence="2" id="KW-1185">Reference proteome</keyword>
<proteinExistence type="predicted"/>
<dbReference type="AlphaFoldDB" id="A0A1G9PSQ0"/>
<reference evidence="2" key="1">
    <citation type="submission" date="2016-10" db="EMBL/GenBank/DDBJ databases">
        <authorList>
            <person name="Varghese N."/>
            <person name="Submissions S."/>
        </authorList>
    </citation>
    <scope>NUCLEOTIDE SEQUENCE [LARGE SCALE GENOMIC DNA]</scope>
    <source>
        <strain evidence="2">CGMCC 1.6199</strain>
    </source>
</reference>